<name>A0A814KMR8_9BILA</name>
<proteinExistence type="predicted"/>
<dbReference type="Proteomes" id="UP000663879">
    <property type="component" value="Unassembled WGS sequence"/>
</dbReference>
<accession>A0A814KMR8</accession>
<organism evidence="1 2">
    <name type="scientific">Brachionus calyciflorus</name>
    <dbReference type="NCBI Taxonomy" id="104777"/>
    <lineage>
        <taxon>Eukaryota</taxon>
        <taxon>Metazoa</taxon>
        <taxon>Spiralia</taxon>
        <taxon>Gnathifera</taxon>
        <taxon>Rotifera</taxon>
        <taxon>Eurotatoria</taxon>
        <taxon>Monogononta</taxon>
        <taxon>Pseudotrocha</taxon>
        <taxon>Ploima</taxon>
        <taxon>Brachionidae</taxon>
        <taxon>Brachionus</taxon>
    </lineage>
</organism>
<protein>
    <submittedName>
        <fullName evidence="1">Uncharacterized protein</fullName>
    </submittedName>
</protein>
<reference evidence="1" key="1">
    <citation type="submission" date="2021-02" db="EMBL/GenBank/DDBJ databases">
        <authorList>
            <person name="Nowell W R."/>
        </authorList>
    </citation>
    <scope>NUCLEOTIDE SEQUENCE</scope>
    <source>
        <strain evidence="1">Ploen Becks lab</strain>
    </source>
</reference>
<keyword evidence="2" id="KW-1185">Reference proteome</keyword>
<gene>
    <name evidence="1" type="ORF">OXX778_LOCUS18916</name>
</gene>
<feature type="non-terminal residue" evidence="1">
    <location>
        <position position="1"/>
    </location>
</feature>
<dbReference type="AlphaFoldDB" id="A0A814KMR8"/>
<sequence>SKYSAYYYRRPKRRFVVKQWADLSRFMIKNNLVNSINKPTRVARNMTDNGAKVTKTLIDVCLHNSFDEHGILVSSDVVGCPFSDHNFISVSLNVECDIVDDDVIFGRNLCPKNVDRIISD</sequence>
<comment type="caution">
    <text evidence="1">The sequence shown here is derived from an EMBL/GenBank/DDBJ whole genome shotgun (WGS) entry which is preliminary data.</text>
</comment>
<evidence type="ECO:0000313" key="1">
    <source>
        <dbReference type="EMBL" id="CAF1052939.1"/>
    </source>
</evidence>
<dbReference type="EMBL" id="CAJNOC010005461">
    <property type="protein sequence ID" value="CAF1052939.1"/>
    <property type="molecule type" value="Genomic_DNA"/>
</dbReference>
<evidence type="ECO:0000313" key="2">
    <source>
        <dbReference type="Proteomes" id="UP000663879"/>
    </source>
</evidence>